<keyword evidence="1" id="KW-0677">Repeat</keyword>
<dbReference type="PANTHER" id="PTHR24198:SF165">
    <property type="entry name" value="ANKYRIN REPEAT-CONTAINING PROTEIN-RELATED"/>
    <property type="match status" value="1"/>
</dbReference>
<evidence type="ECO:0000256" key="2">
    <source>
        <dbReference type="ARBA" id="ARBA00023043"/>
    </source>
</evidence>
<dbReference type="Gene3D" id="1.25.40.20">
    <property type="entry name" value="Ankyrin repeat-containing domain"/>
    <property type="match status" value="1"/>
</dbReference>
<feature type="compositionally biased region" description="Polar residues" evidence="4">
    <location>
        <begin position="487"/>
        <end position="497"/>
    </location>
</feature>
<proteinExistence type="predicted"/>
<comment type="caution">
    <text evidence="5">The sequence shown here is derived from an EMBL/GenBank/DDBJ whole genome shotgun (WGS) entry which is preliminary data.</text>
</comment>
<evidence type="ECO:0000256" key="1">
    <source>
        <dbReference type="ARBA" id="ARBA00022737"/>
    </source>
</evidence>
<name>A0A4E0RC95_FASHE</name>
<dbReference type="AlphaFoldDB" id="A0A4E0RC95"/>
<accession>A0A4E0RC95</accession>
<dbReference type="SMART" id="SM00248">
    <property type="entry name" value="ANK"/>
    <property type="match status" value="6"/>
</dbReference>
<reference evidence="5" key="1">
    <citation type="submission" date="2019-03" db="EMBL/GenBank/DDBJ databases">
        <title>Improved annotation for the trematode Fasciola hepatica.</title>
        <authorList>
            <person name="Choi Y.-J."/>
            <person name="Martin J."/>
            <person name="Mitreva M."/>
        </authorList>
    </citation>
    <scope>NUCLEOTIDE SEQUENCE [LARGE SCALE GENOMIC DNA]</scope>
</reference>
<keyword evidence="6" id="KW-1185">Reference proteome</keyword>
<keyword evidence="2 3" id="KW-0040">ANK repeat</keyword>
<dbReference type="PROSITE" id="PS50088">
    <property type="entry name" value="ANK_REPEAT"/>
    <property type="match status" value="1"/>
</dbReference>
<evidence type="ECO:0000313" key="5">
    <source>
        <dbReference type="EMBL" id="THD26289.1"/>
    </source>
</evidence>
<sequence length="803" mass="90452">MNESDSSKDLIAYLKHAESKLRDLIKCLPLNEKLAALRDTLFYAVFILHRCDRKNGLKHGYKSRSARNLRALQPRHAYALQTELLIPQDHFVLPGSEKYVHKNAMSLRDWDKSILSWYRRDRPHAITGYDEQRSLLHFAACYGSVDFIKRLLFAGVSVREDQHGLSPIMWACYADRLDTLRALDEHVKTINQISWMYAPDRNGWTPIYYAVHSKKGSQCFEYILQNYGVATTDKLGRTVLHHAALLGKLTHCKQILEKVDSTILNKVDEQNRTALHLATACGHGEVVQLLLTHRANTEICDEHGHSALTYARTQHLHFCLRLLTRHARSKENLEANRHRATDAIRPHSSLGKQWSQSASHLNRRIGCSSFDSTSDSLDPGCDLWTHSGRSQSWGAVRRKELAIDRCQKGSMKPHLADNVVPSSPSKVAVYMTPTGGPLYQTRENLTIQDEEESVPVNFVCPASPQKPHNAVQFVRGKSIKQPNKPVTVSAQVNGSTRQRTRPVSGIKKDPTYTQSTRPPSRLGAMTPYERPSTPCTPSLLVAKPAYTIVPKSPRPPSARYRQVQVADSVSVQAAQRFNSDTSDVDQFAEVHHVIRIPTRTYRTSIRGVRNAQTTRTVSERRAFDSVPKKTEPVKSCLVTRNRRSSCSSISDHDNRPFCDKSSVNATNAATVTATYGINRQATLVCEDRLPEGTADTAQPGRLLKRNQISWNLGSIKKFFNRRDKTGHEPAEVGISSPIHDQITRDYAEITMDLEKPSPKKYTTTMKLKDGLPKNVVGPAIRQTLLTPSVDHLTRRSSIRSVRR</sequence>
<dbReference type="PANTHER" id="PTHR24198">
    <property type="entry name" value="ANKYRIN REPEAT AND PROTEIN KINASE DOMAIN-CONTAINING PROTEIN"/>
    <property type="match status" value="1"/>
</dbReference>
<protein>
    <submittedName>
        <fullName evidence="5">Uncharacterized protein</fullName>
    </submittedName>
</protein>
<dbReference type="Pfam" id="PF12796">
    <property type="entry name" value="Ank_2"/>
    <property type="match status" value="2"/>
</dbReference>
<dbReference type="EMBL" id="JXXN02000792">
    <property type="protein sequence ID" value="THD26289.1"/>
    <property type="molecule type" value="Genomic_DNA"/>
</dbReference>
<feature type="region of interest" description="Disordered" evidence="4">
    <location>
        <begin position="487"/>
        <end position="535"/>
    </location>
</feature>
<dbReference type="PROSITE" id="PS50297">
    <property type="entry name" value="ANK_REP_REGION"/>
    <property type="match status" value="1"/>
</dbReference>
<organism evidence="5 6">
    <name type="scientific">Fasciola hepatica</name>
    <name type="common">Liver fluke</name>
    <dbReference type="NCBI Taxonomy" id="6192"/>
    <lineage>
        <taxon>Eukaryota</taxon>
        <taxon>Metazoa</taxon>
        <taxon>Spiralia</taxon>
        <taxon>Lophotrochozoa</taxon>
        <taxon>Platyhelminthes</taxon>
        <taxon>Trematoda</taxon>
        <taxon>Digenea</taxon>
        <taxon>Plagiorchiida</taxon>
        <taxon>Echinostomata</taxon>
        <taxon>Echinostomatoidea</taxon>
        <taxon>Fasciolidae</taxon>
        <taxon>Fasciola</taxon>
    </lineage>
</organism>
<evidence type="ECO:0000256" key="3">
    <source>
        <dbReference type="PROSITE-ProRule" id="PRU00023"/>
    </source>
</evidence>
<dbReference type="InterPro" id="IPR036770">
    <property type="entry name" value="Ankyrin_rpt-contain_sf"/>
</dbReference>
<evidence type="ECO:0000313" key="6">
    <source>
        <dbReference type="Proteomes" id="UP000230066"/>
    </source>
</evidence>
<dbReference type="SUPFAM" id="SSF48403">
    <property type="entry name" value="Ankyrin repeat"/>
    <property type="match status" value="1"/>
</dbReference>
<dbReference type="InterPro" id="IPR002110">
    <property type="entry name" value="Ankyrin_rpt"/>
</dbReference>
<gene>
    <name evidence="5" type="ORF">D915_002907</name>
</gene>
<feature type="repeat" description="ANK" evidence="3">
    <location>
        <begin position="270"/>
        <end position="302"/>
    </location>
</feature>
<dbReference type="Proteomes" id="UP000230066">
    <property type="component" value="Unassembled WGS sequence"/>
</dbReference>
<evidence type="ECO:0000256" key="4">
    <source>
        <dbReference type="SAM" id="MobiDB-lite"/>
    </source>
</evidence>